<evidence type="ECO:0000256" key="3">
    <source>
        <dbReference type="ARBA" id="ARBA00022777"/>
    </source>
</evidence>
<keyword evidence="9" id="KW-1185">Reference proteome</keyword>
<dbReference type="Gene3D" id="3.30.200.20">
    <property type="entry name" value="Phosphorylase Kinase, domain 1"/>
    <property type="match status" value="1"/>
</dbReference>
<dbReference type="RefSeq" id="WP_013558155.1">
    <property type="nucleotide sequence ID" value="NC_014958.1"/>
</dbReference>
<dbReference type="PANTHER" id="PTHR43289">
    <property type="entry name" value="MITOGEN-ACTIVATED PROTEIN KINASE KINASE KINASE 20-RELATED"/>
    <property type="match status" value="1"/>
</dbReference>
<protein>
    <submittedName>
        <fullName evidence="8">Serine/threonine protein kinase</fullName>
    </submittedName>
</protein>
<keyword evidence="4 5" id="KW-0067">ATP-binding</keyword>
<dbReference type="InterPro" id="IPR008271">
    <property type="entry name" value="Ser/Thr_kinase_AS"/>
</dbReference>
<accession>E8U3M8</accession>
<dbReference type="eggNOG" id="COG0515">
    <property type="taxonomic scope" value="Bacteria"/>
</dbReference>
<dbReference type="CDD" id="cd14014">
    <property type="entry name" value="STKc_PknB_like"/>
    <property type="match status" value="1"/>
</dbReference>
<organism evidence="8 9">
    <name type="scientific">Deinococcus maricopensis (strain DSM 21211 / LMG 22137 / NRRL B-23946 / LB-34)</name>
    <dbReference type="NCBI Taxonomy" id="709986"/>
    <lineage>
        <taxon>Bacteria</taxon>
        <taxon>Thermotogati</taxon>
        <taxon>Deinococcota</taxon>
        <taxon>Deinococci</taxon>
        <taxon>Deinococcales</taxon>
        <taxon>Deinococcaceae</taxon>
        <taxon>Deinococcus</taxon>
    </lineage>
</organism>
<dbReference type="PROSITE" id="PS00108">
    <property type="entry name" value="PROTEIN_KINASE_ST"/>
    <property type="match status" value="1"/>
</dbReference>
<evidence type="ECO:0000256" key="4">
    <source>
        <dbReference type="ARBA" id="ARBA00022840"/>
    </source>
</evidence>
<dbReference type="Proteomes" id="UP000008635">
    <property type="component" value="Chromosome"/>
</dbReference>
<dbReference type="GO" id="GO:0004674">
    <property type="term" value="F:protein serine/threonine kinase activity"/>
    <property type="evidence" value="ECO:0007669"/>
    <property type="project" value="UniProtKB-KW"/>
</dbReference>
<feature type="binding site" evidence="5">
    <location>
        <position position="38"/>
    </location>
    <ligand>
        <name>ATP</name>
        <dbReference type="ChEBI" id="CHEBI:30616"/>
    </ligand>
</feature>
<dbReference type="InterPro" id="IPR000719">
    <property type="entry name" value="Prot_kinase_dom"/>
</dbReference>
<evidence type="ECO:0000313" key="8">
    <source>
        <dbReference type="EMBL" id="ADV68652.1"/>
    </source>
</evidence>
<evidence type="ECO:0000313" key="9">
    <source>
        <dbReference type="Proteomes" id="UP000008635"/>
    </source>
</evidence>
<keyword evidence="1" id="KW-0808">Transferase</keyword>
<evidence type="ECO:0000256" key="1">
    <source>
        <dbReference type="ARBA" id="ARBA00022679"/>
    </source>
</evidence>
<dbReference type="InterPro" id="IPR011009">
    <property type="entry name" value="Kinase-like_dom_sf"/>
</dbReference>
<dbReference type="HOGENOM" id="CLU_000288_63_44_0"/>
<dbReference type="Pfam" id="PF00069">
    <property type="entry name" value="Pkinase"/>
    <property type="match status" value="1"/>
</dbReference>
<feature type="domain" description="Protein kinase" evidence="7">
    <location>
        <begin position="10"/>
        <end position="257"/>
    </location>
</feature>
<reference evidence="9" key="2">
    <citation type="submission" date="2011-01" db="EMBL/GenBank/DDBJ databases">
        <title>The complete genome of Deinococcus maricopensis DSM 21211.</title>
        <authorList>
            <consortium name="US DOE Joint Genome Institute (JGI-PGF)"/>
            <person name="Lucas S."/>
            <person name="Copeland A."/>
            <person name="Lapidus A."/>
            <person name="Goodwin L."/>
            <person name="Pitluck S."/>
            <person name="Kyrpides N."/>
            <person name="Mavromatis K."/>
            <person name="Pagani I."/>
            <person name="Ivanova N."/>
            <person name="Ovchinnikova G."/>
            <person name="Zeytun A."/>
            <person name="Detter J.C."/>
            <person name="Han C."/>
            <person name="Land M."/>
            <person name="Hauser L."/>
            <person name="Markowitz V."/>
            <person name="Cheng J.-F."/>
            <person name="Hugenholtz P."/>
            <person name="Woyke T."/>
            <person name="Wu D."/>
            <person name="Pukall R."/>
            <person name="Gehrich-Schroeter G."/>
            <person name="Brambilla E."/>
            <person name="Klenk H.-P."/>
            <person name="Eisen J.A."/>
        </authorList>
    </citation>
    <scope>NUCLEOTIDE SEQUENCE [LARGE SCALE GENOMIC DNA]</scope>
    <source>
        <strain evidence="9">DSM 21211 / LMG 22137 / NRRL B-23946 / LB-34</strain>
    </source>
</reference>
<dbReference type="STRING" id="709986.Deima_3023"/>
<evidence type="ECO:0000256" key="5">
    <source>
        <dbReference type="PROSITE-ProRule" id="PRU10141"/>
    </source>
</evidence>
<feature type="compositionally biased region" description="Pro residues" evidence="6">
    <location>
        <begin position="294"/>
        <end position="305"/>
    </location>
</feature>
<dbReference type="SUPFAM" id="SSF56112">
    <property type="entry name" value="Protein kinase-like (PK-like)"/>
    <property type="match status" value="1"/>
</dbReference>
<keyword evidence="2 5" id="KW-0547">Nucleotide-binding</keyword>
<sequence>MTTDGGIPGYRVLRALGRGQTSLVSLAVDERGQKVALKIPHPETLKDSKAAERFGNEVRLSLRLRHPRVVEGLAGTAFGAGAFLAMQYFPEGTLTRWMEIARLTPEEAYSVGADIAEALAYLHAQDMIHQDVKAQNVYLKDGRAALGDFGSAYFASQGGKPAGSPFYMAPEIYLGETSSPASDVYSLGVLLYEMLGGRRPHVAATYDALMAAHLNAYPAPLASLAPNLPAGVTRVVERALAKRASDRPDAQTIHDMLVRAQGKLTLSDAVAAPPPAAAVPPAKAVGRHGATPAPAKPEPQPPAPEPRGFSFNPFKKRKG</sequence>
<name>E8U3M8_DEIML</name>
<dbReference type="KEGG" id="dmr:Deima_3023"/>
<dbReference type="SMART" id="SM00220">
    <property type="entry name" value="S_TKc"/>
    <property type="match status" value="1"/>
</dbReference>
<reference evidence="8 9" key="1">
    <citation type="journal article" date="2011" name="Stand. Genomic Sci.">
        <title>Complete genome sequence of Deinococcus maricopensis type strain (LB-34).</title>
        <authorList>
            <person name="Pukall R."/>
            <person name="Zeytun A."/>
            <person name="Lucas S."/>
            <person name="Lapidus A."/>
            <person name="Hammon N."/>
            <person name="Deshpande S."/>
            <person name="Nolan M."/>
            <person name="Cheng J.F."/>
            <person name="Pitluck S."/>
            <person name="Liolios K."/>
            <person name="Pagani I."/>
            <person name="Mikhailova N."/>
            <person name="Ivanova N."/>
            <person name="Mavromatis K."/>
            <person name="Pati A."/>
            <person name="Tapia R."/>
            <person name="Han C."/>
            <person name="Goodwin L."/>
            <person name="Chen A."/>
            <person name="Palaniappan K."/>
            <person name="Land M."/>
            <person name="Hauser L."/>
            <person name="Chang Y.J."/>
            <person name="Jeffries C.D."/>
            <person name="Brambilla E.M."/>
            <person name="Rohde M."/>
            <person name="Goker M."/>
            <person name="Detter J.C."/>
            <person name="Woyke T."/>
            <person name="Bristow J."/>
            <person name="Eisen J.A."/>
            <person name="Markowitz V."/>
            <person name="Hugenholtz P."/>
            <person name="Kyrpides N.C."/>
            <person name="Klenk H.P."/>
        </authorList>
    </citation>
    <scope>NUCLEOTIDE SEQUENCE [LARGE SCALE GENOMIC DNA]</scope>
    <source>
        <strain evidence="9">DSM 21211 / LMG 22137 / NRRL B-23946 / LB-34</strain>
    </source>
</reference>
<evidence type="ECO:0000256" key="6">
    <source>
        <dbReference type="SAM" id="MobiDB-lite"/>
    </source>
</evidence>
<feature type="region of interest" description="Disordered" evidence="6">
    <location>
        <begin position="272"/>
        <end position="319"/>
    </location>
</feature>
<dbReference type="GO" id="GO:0005524">
    <property type="term" value="F:ATP binding"/>
    <property type="evidence" value="ECO:0007669"/>
    <property type="project" value="UniProtKB-UniRule"/>
</dbReference>
<dbReference type="EMBL" id="CP002454">
    <property type="protein sequence ID" value="ADV68652.1"/>
    <property type="molecule type" value="Genomic_DNA"/>
</dbReference>
<gene>
    <name evidence="8" type="ordered locus">Deima_3023</name>
</gene>
<evidence type="ECO:0000256" key="2">
    <source>
        <dbReference type="ARBA" id="ARBA00022741"/>
    </source>
</evidence>
<dbReference type="PROSITE" id="PS00107">
    <property type="entry name" value="PROTEIN_KINASE_ATP"/>
    <property type="match status" value="1"/>
</dbReference>
<dbReference type="PANTHER" id="PTHR43289:SF6">
    <property type="entry name" value="SERINE_THREONINE-PROTEIN KINASE NEKL-3"/>
    <property type="match status" value="1"/>
</dbReference>
<dbReference type="AlphaFoldDB" id="E8U3M8"/>
<dbReference type="OrthoDB" id="9788659at2"/>
<dbReference type="Gene3D" id="1.10.510.10">
    <property type="entry name" value="Transferase(Phosphotransferase) domain 1"/>
    <property type="match status" value="1"/>
</dbReference>
<keyword evidence="3 8" id="KW-0418">Kinase</keyword>
<dbReference type="PROSITE" id="PS50011">
    <property type="entry name" value="PROTEIN_KINASE_DOM"/>
    <property type="match status" value="1"/>
</dbReference>
<evidence type="ECO:0000259" key="7">
    <source>
        <dbReference type="PROSITE" id="PS50011"/>
    </source>
</evidence>
<proteinExistence type="predicted"/>
<keyword evidence="8" id="KW-0723">Serine/threonine-protein kinase</keyword>
<dbReference type="InterPro" id="IPR017441">
    <property type="entry name" value="Protein_kinase_ATP_BS"/>
</dbReference>